<dbReference type="AlphaFoldDB" id="A0A372GMT5"/>
<name>A0A372GMT5_9ACTN</name>
<sequence>MFLAEPGHFAHLAARYVTESGRMRYRFAICSVLLAFGVAAPGGSRVRVRAEAAVFLQDRATSFAWRLGA</sequence>
<dbReference type="Proteomes" id="UP000262882">
    <property type="component" value="Unassembled WGS sequence"/>
</dbReference>
<gene>
    <name evidence="1" type="ORF">D0T12_07135</name>
</gene>
<evidence type="ECO:0000313" key="1">
    <source>
        <dbReference type="EMBL" id="RFS86363.1"/>
    </source>
</evidence>
<protein>
    <submittedName>
        <fullName evidence="1">Uncharacterized protein</fullName>
    </submittedName>
</protein>
<keyword evidence="2" id="KW-1185">Reference proteome</keyword>
<accession>A0A372GMT5</accession>
<reference evidence="1 2" key="1">
    <citation type="submission" date="2018-08" db="EMBL/GenBank/DDBJ databases">
        <title>Actinomadura spongicola sp. nov., isolated from marine sponge Leucetta chagosensis.</title>
        <authorList>
            <person name="Li L."/>
            <person name="Lin H.W."/>
        </authorList>
    </citation>
    <scope>NUCLEOTIDE SEQUENCE [LARGE SCALE GENOMIC DNA]</scope>
    <source>
        <strain evidence="1 2">LHW52907</strain>
    </source>
</reference>
<organism evidence="1 2">
    <name type="scientific">Actinomadura spongiicola</name>
    <dbReference type="NCBI Taxonomy" id="2303421"/>
    <lineage>
        <taxon>Bacteria</taxon>
        <taxon>Bacillati</taxon>
        <taxon>Actinomycetota</taxon>
        <taxon>Actinomycetes</taxon>
        <taxon>Streptosporangiales</taxon>
        <taxon>Thermomonosporaceae</taxon>
        <taxon>Actinomadura</taxon>
    </lineage>
</organism>
<dbReference type="EMBL" id="QVNQ01000002">
    <property type="protein sequence ID" value="RFS86363.1"/>
    <property type="molecule type" value="Genomic_DNA"/>
</dbReference>
<evidence type="ECO:0000313" key="2">
    <source>
        <dbReference type="Proteomes" id="UP000262882"/>
    </source>
</evidence>
<proteinExistence type="predicted"/>
<comment type="caution">
    <text evidence="1">The sequence shown here is derived from an EMBL/GenBank/DDBJ whole genome shotgun (WGS) entry which is preliminary data.</text>
</comment>